<feature type="region of interest" description="Disordered" evidence="1">
    <location>
        <begin position="47"/>
        <end position="72"/>
    </location>
</feature>
<name>A0ABU6F5C9_9ACTN</name>
<feature type="chain" id="PRO_5045333081" evidence="2">
    <location>
        <begin position="27"/>
        <end position="261"/>
    </location>
</feature>
<dbReference type="Proteomes" id="UP001354931">
    <property type="component" value="Unassembled WGS sequence"/>
</dbReference>
<reference evidence="3 4" key="1">
    <citation type="submission" date="2022-10" db="EMBL/GenBank/DDBJ databases">
        <authorList>
            <person name="Xie J."/>
            <person name="Shen N."/>
        </authorList>
    </citation>
    <scope>NUCLEOTIDE SEQUENCE [LARGE SCALE GENOMIC DNA]</scope>
    <source>
        <strain evidence="3 4">YIM65594</strain>
    </source>
</reference>
<evidence type="ECO:0000256" key="2">
    <source>
        <dbReference type="SAM" id="SignalP"/>
    </source>
</evidence>
<dbReference type="Gene3D" id="3.10.450.40">
    <property type="match status" value="1"/>
</dbReference>
<evidence type="ECO:0000313" key="3">
    <source>
        <dbReference type="EMBL" id="MEB8339219.1"/>
    </source>
</evidence>
<comment type="caution">
    <text evidence="3">The sequence shown here is derived from an EMBL/GenBank/DDBJ whole genome shotgun (WGS) entry which is preliminary data.</text>
</comment>
<feature type="compositionally biased region" description="Basic and acidic residues" evidence="1">
    <location>
        <begin position="62"/>
        <end position="72"/>
    </location>
</feature>
<dbReference type="EMBL" id="JAOZYC010000111">
    <property type="protein sequence ID" value="MEB8339219.1"/>
    <property type="molecule type" value="Genomic_DNA"/>
</dbReference>
<organism evidence="3 4">
    <name type="scientific">Streptomyces endophyticus</name>
    <dbReference type="NCBI Taxonomy" id="714166"/>
    <lineage>
        <taxon>Bacteria</taxon>
        <taxon>Bacillati</taxon>
        <taxon>Actinomycetota</taxon>
        <taxon>Actinomycetes</taxon>
        <taxon>Kitasatosporales</taxon>
        <taxon>Streptomycetaceae</taxon>
        <taxon>Streptomyces</taxon>
    </lineage>
</organism>
<feature type="region of interest" description="Disordered" evidence="1">
    <location>
        <begin position="100"/>
        <end position="122"/>
    </location>
</feature>
<evidence type="ECO:0000256" key="1">
    <source>
        <dbReference type="SAM" id="MobiDB-lite"/>
    </source>
</evidence>
<keyword evidence="2" id="KW-0732">Signal</keyword>
<sequence>MRTTVRRHLGKLMAVVALAVAGGAVAVGVTLPDDGGSGMSRAGAARQDAVAPEGTVEPAPAEDAKGVGRDPLTDAETERAEKLATAGNGLRMDARDVEGDRGPQHLSTNLTEVDPGLSGAAAGERRADVVYYDYKSDSVVTKTVNLDTGKVEDSRTDQGVQPPPSRDELTEAAQLLIADPLGADVKGDYKDATGKQLAKPDQLQLSGMVFRKKTVANIPAGLKECGEHRCLRVITKVVNGPWIDTRALVVDLSARTVSRLG</sequence>
<proteinExistence type="predicted"/>
<accession>A0ABU6F5C9</accession>
<dbReference type="RefSeq" id="WP_326017173.1">
    <property type="nucleotide sequence ID" value="NZ_JAOZYC010000111.1"/>
</dbReference>
<protein>
    <submittedName>
        <fullName evidence="3">Tat pathway signal sequence domain protein</fullName>
    </submittedName>
</protein>
<evidence type="ECO:0000313" key="4">
    <source>
        <dbReference type="Proteomes" id="UP001354931"/>
    </source>
</evidence>
<keyword evidence="4" id="KW-1185">Reference proteome</keyword>
<feature type="signal peptide" evidence="2">
    <location>
        <begin position="1"/>
        <end position="26"/>
    </location>
</feature>
<gene>
    <name evidence="3" type="ORF">OKJ99_17125</name>
</gene>